<keyword evidence="4 6" id="KW-0802">TPR repeat</keyword>
<dbReference type="GO" id="GO:0005737">
    <property type="term" value="C:cytoplasm"/>
    <property type="evidence" value="ECO:0007669"/>
    <property type="project" value="UniProtKB-SubCell"/>
</dbReference>
<evidence type="ECO:0000256" key="5">
    <source>
        <dbReference type="ARBA" id="ARBA00038253"/>
    </source>
</evidence>
<accession>A0AA51R7G5</accession>
<feature type="repeat" description="TPR" evidence="6">
    <location>
        <begin position="198"/>
        <end position="231"/>
    </location>
</feature>
<protein>
    <submittedName>
        <fullName evidence="11">Tetratricopeptide repeat protein</fullName>
    </submittedName>
</protein>
<feature type="chain" id="PRO_5041390814" evidence="9">
    <location>
        <begin position="22"/>
        <end position="751"/>
    </location>
</feature>
<keyword evidence="9" id="KW-0732">Signal</keyword>
<feature type="transmembrane region" description="Helical" evidence="8">
    <location>
        <begin position="435"/>
        <end position="455"/>
    </location>
</feature>
<feature type="repeat" description="TPR" evidence="6">
    <location>
        <begin position="238"/>
        <end position="271"/>
    </location>
</feature>
<feature type="repeat" description="TPR" evidence="6">
    <location>
        <begin position="278"/>
        <end position="311"/>
    </location>
</feature>
<evidence type="ECO:0000259" key="10">
    <source>
        <dbReference type="SMART" id="SM00331"/>
    </source>
</evidence>
<feature type="coiled-coil region" evidence="7">
    <location>
        <begin position="458"/>
        <end position="502"/>
    </location>
</feature>
<evidence type="ECO:0000256" key="1">
    <source>
        <dbReference type="ARBA" id="ARBA00004496"/>
    </source>
</evidence>
<dbReference type="Gene3D" id="1.25.40.10">
    <property type="entry name" value="Tetratricopeptide repeat domain"/>
    <property type="match status" value="2"/>
</dbReference>
<comment type="subcellular location">
    <subcellularLocation>
        <location evidence="1">Cytoplasm</location>
    </subcellularLocation>
</comment>
<dbReference type="SUPFAM" id="SSF48452">
    <property type="entry name" value="TPR-like"/>
    <property type="match status" value="2"/>
</dbReference>
<dbReference type="Pfam" id="PF07228">
    <property type="entry name" value="SpoIIE"/>
    <property type="match status" value="1"/>
</dbReference>
<keyword evidence="3" id="KW-0677">Repeat</keyword>
<dbReference type="Proteomes" id="UP001244443">
    <property type="component" value="Chromosome"/>
</dbReference>
<reference evidence="11" key="1">
    <citation type="submission" date="2023-08" db="EMBL/GenBank/DDBJ databases">
        <title>Comparative genomics and taxonomic characterization of three novel marine species of genus Marivirga.</title>
        <authorList>
            <person name="Muhammad N."/>
            <person name="Kim S.-G."/>
        </authorList>
    </citation>
    <scope>NUCLEOTIDE SEQUENCE [LARGE SCALE GENOMIC DNA]</scope>
    <source>
        <strain evidence="11">ABR2-2</strain>
    </source>
</reference>
<evidence type="ECO:0000256" key="7">
    <source>
        <dbReference type="SAM" id="Coils"/>
    </source>
</evidence>
<proteinExistence type="inferred from homology"/>
<gene>
    <name evidence="11" type="ORF">QYS48_29340</name>
</gene>
<sequence>MKAYFPIIIFLLFAHSLSSQNIDSLENLLTSNLNKPDKINVLISLCEEYRTSDPNSMRLYAEELITLSDGDSSTNSFAWAQYYLGDYYYIVDESNQTEKYFLSAYEIFKNRENAIGASKAAASLANIYFFFDRYKTSLSFAESALDLAYQTNNKELQSNLLSLMCDIYTYMEQYNLAIQHCVQSLKIKEELKMVKGKEVTMNSIGLIYQELGSYKKAEEYLFKALKLAEKNAQPYNIATTYSNIGNYFLVIGETEKALQNFQNAMQIDSVSQDKIGLAYSFFDIGKIYVINKQFDEALSYLNKAQVLAASQNMPELLARIGIEKGEVFTSRSEYQKSVSVIKNSISIAQKINSTPILKDCYQDLSKIYDEMGDKNNALIYMKLYMLESERKYKAENIKSIAEIEAIYKIDQKEQEIDLLKKDNAIKELRAEQRTFFIAALGIGLVLLIILIIILYSRNKIKNRTNQALREQNSAIQEQKEEIESQKEELAETSHKLSIQNRQITDSINYAKQIQDSLLPQVQTIKESFPESFIFYRARDIVSGDFYWYTKIENKVAIALVDCTGHGVPGAFMTVLANSLLNQIVIETGITSPDLIVSLLDQKIQQNLHQENINSSNTDGLDIGLLMIDKKKKTLEFTGTKIPLYLYQNSDITIIEPDRNSVGSTQLSEKDFTKKEIKYNEGDIIYLSSDGYQDQFGGSRNKKYMKSNFRLLLEKIAQKPIYEQESLIEKEFINWRGSTPQTDDILVIGLKL</sequence>
<evidence type="ECO:0000256" key="6">
    <source>
        <dbReference type="PROSITE-ProRule" id="PRU00339"/>
    </source>
</evidence>
<dbReference type="RefSeq" id="WP_308357791.1">
    <property type="nucleotide sequence ID" value="NZ_CP129970.2"/>
</dbReference>
<keyword evidence="8" id="KW-1133">Transmembrane helix</keyword>
<comment type="similarity">
    <text evidence="5">Belongs to the Rap family.</text>
</comment>
<dbReference type="SMART" id="SM00331">
    <property type="entry name" value="PP2C_SIG"/>
    <property type="match status" value="1"/>
</dbReference>
<dbReference type="PANTHER" id="PTHR46630">
    <property type="entry name" value="TETRATRICOPEPTIDE REPEAT PROTEIN 29"/>
    <property type="match status" value="1"/>
</dbReference>
<dbReference type="InterPro" id="IPR036457">
    <property type="entry name" value="PPM-type-like_dom_sf"/>
</dbReference>
<dbReference type="PANTHER" id="PTHR46630:SF1">
    <property type="entry name" value="TETRATRICOPEPTIDE REPEAT PROTEIN 29"/>
    <property type="match status" value="1"/>
</dbReference>
<dbReference type="InterPro" id="IPR001932">
    <property type="entry name" value="PPM-type_phosphatase-like_dom"/>
</dbReference>
<dbReference type="SMART" id="SM00028">
    <property type="entry name" value="TPR"/>
    <property type="match status" value="6"/>
</dbReference>
<dbReference type="InterPro" id="IPR011990">
    <property type="entry name" value="TPR-like_helical_dom_sf"/>
</dbReference>
<evidence type="ECO:0000256" key="3">
    <source>
        <dbReference type="ARBA" id="ARBA00022737"/>
    </source>
</evidence>
<dbReference type="InterPro" id="IPR019734">
    <property type="entry name" value="TPR_rpt"/>
</dbReference>
<keyword evidence="12" id="KW-1185">Reference proteome</keyword>
<name>A0AA51R7G5_9BACT</name>
<dbReference type="EMBL" id="CP129970">
    <property type="protein sequence ID" value="WMN07612.1"/>
    <property type="molecule type" value="Genomic_DNA"/>
</dbReference>
<organism evidence="11 12">
    <name type="scientific">Marivirga arenosa</name>
    <dbReference type="NCBI Taxonomy" id="3059076"/>
    <lineage>
        <taxon>Bacteria</taxon>
        <taxon>Pseudomonadati</taxon>
        <taxon>Bacteroidota</taxon>
        <taxon>Cytophagia</taxon>
        <taxon>Cytophagales</taxon>
        <taxon>Marivirgaceae</taxon>
        <taxon>Marivirga</taxon>
    </lineage>
</organism>
<dbReference type="PROSITE" id="PS50005">
    <property type="entry name" value="TPR"/>
    <property type="match status" value="3"/>
</dbReference>
<evidence type="ECO:0000256" key="4">
    <source>
        <dbReference type="ARBA" id="ARBA00022803"/>
    </source>
</evidence>
<feature type="signal peptide" evidence="9">
    <location>
        <begin position="1"/>
        <end position="21"/>
    </location>
</feature>
<dbReference type="Gene3D" id="3.60.40.10">
    <property type="entry name" value="PPM-type phosphatase domain"/>
    <property type="match status" value="1"/>
</dbReference>
<feature type="domain" description="PPM-type phosphatase" evidence="10">
    <location>
        <begin position="528"/>
        <end position="751"/>
    </location>
</feature>
<keyword evidence="8" id="KW-0812">Transmembrane</keyword>
<evidence type="ECO:0000256" key="9">
    <source>
        <dbReference type="SAM" id="SignalP"/>
    </source>
</evidence>
<evidence type="ECO:0000256" key="8">
    <source>
        <dbReference type="SAM" id="Phobius"/>
    </source>
</evidence>
<evidence type="ECO:0000313" key="11">
    <source>
        <dbReference type="EMBL" id="WMN07612.1"/>
    </source>
</evidence>
<keyword evidence="7" id="KW-0175">Coiled coil</keyword>
<dbReference type="InterPro" id="IPR051476">
    <property type="entry name" value="Bac_ResReg_Asp_Phosphatase"/>
</dbReference>
<evidence type="ECO:0000313" key="12">
    <source>
        <dbReference type="Proteomes" id="UP001244443"/>
    </source>
</evidence>
<keyword evidence="8" id="KW-0472">Membrane</keyword>
<evidence type="ECO:0000256" key="2">
    <source>
        <dbReference type="ARBA" id="ARBA00022490"/>
    </source>
</evidence>
<dbReference type="AlphaFoldDB" id="A0AA51R7G5"/>
<dbReference type="Pfam" id="PF13424">
    <property type="entry name" value="TPR_12"/>
    <property type="match status" value="2"/>
</dbReference>
<keyword evidence="2" id="KW-0963">Cytoplasm</keyword>